<dbReference type="NCBIfam" id="TIGR02522">
    <property type="entry name" value="pilus_cpaD"/>
    <property type="match status" value="1"/>
</dbReference>
<evidence type="ECO:0000313" key="2">
    <source>
        <dbReference type="EMBL" id="GJD44616.1"/>
    </source>
</evidence>
<protein>
    <recommendedName>
        <fullName evidence="4">Pilus assembly protein CpaD</fullName>
    </recommendedName>
</protein>
<dbReference type="InterPro" id="IPR013361">
    <property type="entry name" value="Pilus_CpaD"/>
</dbReference>
<name>A0ABQ4QIQ3_9HYPH</name>
<gene>
    <name evidence="2" type="ORF">AFCDBAGC_2483</name>
</gene>
<dbReference type="Pfam" id="PF09476">
    <property type="entry name" value="Pilus_CpaD"/>
    <property type="match status" value="1"/>
</dbReference>
<organism evidence="2 3">
    <name type="scientific">Methylobacterium cerastii</name>
    <dbReference type="NCBI Taxonomy" id="932741"/>
    <lineage>
        <taxon>Bacteria</taxon>
        <taxon>Pseudomonadati</taxon>
        <taxon>Pseudomonadota</taxon>
        <taxon>Alphaproteobacteria</taxon>
        <taxon>Hyphomicrobiales</taxon>
        <taxon>Methylobacteriaceae</taxon>
        <taxon>Methylobacterium</taxon>
    </lineage>
</organism>
<reference evidence="2 3" key="1">
    <citation type="journal article" date="2021" name="Front. Microbiol.">
        <title>Comprehensive Comparative Genomics and Phenotyping of Methylobacterium Species.</title>
        <authorList>
            <person name="Alessa O."/>
            <person name="Ogura Y."/>
            <person name="Fujitani Y."/>
            <person name="Takami H."/>
            <person name="Hayashi T."/>
            <person name="Sahin N."/>
            <person name="Tani A."/>
        </authorList>
    </citation>
    <scope>NUCLEOTIDE SEQUENCE [LARGE SCALE GENOMIC DNA]</scope>
    <source>
        <strain evidence="2 3">DSM 23679</strain>
    </source>
</reference>
<proteinExistence type="predicted"/>
<feature type="compositionally biased region" description="Polar residues" evidence="1">
    <location>
        <begin position="243"/>
        <end position="252"/>
    </location>
</feature>
<evidence type="ECO:0000256" key="1">
    <source>
        <dbReference type="SAM" id="MobiDB-lite"/>
    </source>
</evidence>
<evidence type="ECO:0008006" key="4">
    <source>
        <dbReference type="Google" id="ProtNLM"/>
    </source>
</evidence>
<keyword evidence="3" id="KW-1185">Reference proteome</keyword>
<dbReference type="EMBL" id="BPQG01000036">
    <property type="protein sequence ID" value="GJD44616.1"/>
    <property type="molecule type" value="Genomic_DNA"/>
</dbReference>
<dbReference type="RefSeq" id="WP_238272272.1">
    <property type="nucleotide sequence ID" value="NZ_BPQG01000036.1"/>
</dbReference>
<accession>A0ABQ4QIQ3</accession>
<dbReference type="Proteomes" id="UP001055117">
    <property type="component" value="Unassembled WGS sequence"/>
</dbReference>
<comment type="caution">
    <text evidence="2">The sequence shown here is derived from an EMBL/GenBank/DDBJ whole genome shotgun (WGS) entry which is preliminary data.</text>
</comment>
<evidence type="ECO:0000313" key="3">
    <source>
        <dbReference type="Proteomes" id="UP001055117"/>
    </source>
</evidence>
<dbReference type="InterPro" id="IPR019027">
    <property type="entry name" value="Pilus_biogenesis_CpaD-related"/>
</dbReference>
<sequence>MTLSGLPSPIRRTPARRNLAVALLASLGAALGACHADRAVTGSIVPADYRARHPIVLADGSRVLDVFVTGIGHIDPRQAADIDAFLLEYRRYGRGSLVMDLPRGVAPDVGAGVERTAAAIRWLGAEGGVPPREIVLSGYPVADPGLASPIRLSFHRMEAHVADKCGLWPQDLGESSPVANFRNQPSWNLGCSTQATIAAQVADPVDLVRGRPEGRIDTIRRVKDIGQLREGKDPSTAWRQDGKTSVKSSVAE</sequence>
<feature type="region of interest" description="Disordered" evidence="1">
    <location>
        <begin position="230"/>
        <end position="252"/>
    </location>
</feature>